<dbReference type="EMBL" id="OZ023715">
    <property type="protein sequence ID" value="CAK9863955.1"/>
    <property type="molecule type" value="Genomic_DNA"/>
</dbReference>
<feature type="region of interest" description="Disordered" evidence="1">
    <location>
        <begin position="60"/>
        <end position="98"/>
    </location>
</feature>
<reference evidence="2" key="1">
    <citation type="submission" date="2024-03" db="EMBL/GenBank/DDBJ databases">
        <authorList>
            <consortium name="ELIXIR-Norway"/>
            <consortium name="Elixir Norway"/>
        </authorList>
    </citation>
    <scope>NUCLEOTIDE SEQUENCE</scope>
</reference>
<feature type="region of interest" description="Disordered" evidence="1">
    <location>
        <begin position="539"/>
        <end position="559"/>
    </location>
</feature>
<organism evidence="2 3">
    <name type="scientific">Sphagnum jensenii</name>
    <dbReference type="NCBI Taxonomy" id="128206"/>
    <lineage>
        <taxon>Eukaryota</taxon>
        <taxon>Viridiplantae</taxon>
        <taxon>Streptophyta</taxon>
        <taxon>Embryophyta</taxon>
        <taxon>Bryophyta</taxon>
        <taxon>Sphagnophytina</taxon>
        <taxon>Sphagnopsida</taxon>
        <taxon>Sphagnales</taxon>
        <taxon>Sphagnaceae</taxon>
        <taxon>Sphagnum</taxon>
    </lineage>
</organism>
<evidence type="ECO:0000313" key="3">
    <source>
        <dbReference type="Proteomes" id="UP001497522"/>
    </source>
</evidence>
<proteinExistence type="predicted"/>
<feature type="region of interest" description="Disordered" evidence="1">
    <location>
        <begin position="303"/>
        <end position="327"/>
    </location>
</feature>
<evidence type="ECO:0000313" key="2">
    <source>
        <dbReference type="EMBL" id="CAK9863955.1"/>
    </source>
</evidence>
<gene>
    <name evidence="2" type="ORF">CSSPJE1EN2_LOCUS6950</name>
</gene>
<keyword evidence="3" id="KW-1185">Reference proteome</keyword>
<dbReference type="PANTHER" id="PTHR31008">
    <property type="entry name" value="COP1-INTERACTING PROTEIN-RELATED"/>
    <property type="match status" value="1"/>
</dbReference>
<feature type="compositionally biased region" description="Polar residues" evidence="1">
    <location>
        <begin position="60"/>
        <end position="82"/>
    </location>
</feature>
<sequence>MKSDVPLDYAIFHLTPTRTRCELLVASGKEKERLATGLIKPFLTHLKAVEDQISNGCCSSSSITLQPPPSTTNTFGDTNANASKKKDPPPPPPHDAPWFTKGTVERFVRFVSTPEVLEFVSSVEDELTQIEEAISLRAMESASPSSWGVMSFALHPSSQLFYMQVTTSIIRQVACAMDARRLVLHKEQGIAFTRAAAAGFDVQHMAHLLAFADCFGATRLRDACVKFMALCKKRQEACNYIEEMESEAMNSERLCLPVSARSDGKKQDDKEDDLCKEAPCRSLSVKDAISLFEVKRVDATEEFKKKHPRQQEPCRVSTGTPRTSLSSSSVFEKPVLRRWSQIAAGNNSDCSHIETEQQSKDLCCSSPEDLCTQYETTMVKILPEPHQSTESFRTGIIKVVVSEASTIAPGMHGGEFSRMSVDSVLPPDSLAKYAAARSALLCSSGPDNDSSFYQEAHAEEEKDFVAFVESEGQKTRTVAKDQELVQPALPSFVLDASNTAVASQAASAEDNSSNQLRTGIQQEVELPDGDQHSSLLKESKFSTSENSPSIAPASDTDDSSLALNTAANQKSVSEFHHEENKGDVKHVVGVVKGETNSPQEPKGRFYEHYRERRDAKLREEPGSKRAEREAKLKAMHEVLEKRKEEMVACNNNNSKMVPEKLHSAASVDTQLHAEKLHNFKPELAIGRKSKVLHKLSSPQKFFPGSSPHVNMNIMSPASAAVPGAPKLSSRAASQRWSATALVNSTTSGEILLSHSSGPCVAELRKENTKPLAVRSSTLHERKLVNKTISGTVLRSSTAPLEANRSQPAAVVSFNVYEDKKSRNSSMRRSLSLVSADLLQEAPPTVSQTPALKISKTTPFYERESYHAPCVLAAATVLSPSGVNDGDDEVPHSGVPNSPPLCEAHSSSLAEEALSSHYASPIASQAVPALEVSLSPQASSSSFGTTTAARSRRKWGCAEKMQPPIIIMSKESPKGIRKLLKFGRKSRNSGCSFPSSTANDWHETASTTTTTASDAEDADLELNNRMSFSNLTKRLERSWKNGGPQLLLHKGGRTPRSFFSLSTFRSRSNESKSRS</sequence>
<feature type="compositionally biased region" description="Basic and acidic residues" evidence="1">
    <location>
        <begin position="303"/>
        <end position="312"/>
    </location>
</feature>
<feature type="region of interest" description="Disordered" evidence="1">
    <location>
        <begin position="881"/>
        <end position="905"/>
    </location>
</feature>
<protein>
    <submittedName>
        <fullName evidence="2">Uncharacterized protein</fullName>
    </submittedName>
</protein>
<name>A0ABP1ANN2_9BRYO</name>
<dbReference type="PANTHER" id="PTHR31008:SF2">
    <property type="entry name" value="COP1-INTERACTING PROTEIN-LIKE PROTEIN"/>
    <property type="match status" value="1"/>
</dbReference>
<evidence type="ECO:0000256" key="1">
    <source>
        <dbReference type="SAM" id="MobiDB-lite"/>
    </source>
</evidence>
<dbReference type="Proteomes" id="UP001497522">
    <property type="component" value="Chromosome 14"/>
</dbReference>
<feature type="compositionally biased region" description="Polar residues" evidence="1">
    <location>
        <begin position="317"/>
        <end position="327"/>
    </location>
</feature>
<accession>A0ABP1ANN2</accession>